<feature type="domain" description="Initiator Rep protein WH1" evidence="2">
    <location>
        <begin position="26"/>
        <end position="164"/>
    </location>
</feature>
<dbReference type="InterPro" id="IPR036390">
    <property type="entry name" value="WH_DNA-bd_sf"/>
</dbReference>
<proteinExistence type="inferred from homology"/>
<dbReference type="AlphaFoldDB" id="A0A3D8I9C1"/>
<evidence type="ECO:0000259" key="2">
    <source>
        <dbReference type="Pfam" id="PF01051"/>
    </source>
</evidence>
<accession>A0A3D8I9C1</accession>
<evidence type="ECO:0000313" key="3">
    <source>
        <dbReference type="EMBL" id="RDU61763.1"/>
    </source>
</evidence>
<protein>
    <recommendedName>
        <fullName evidence="2">Initiator Rep protein WH1 domain-containing protein</fullName>
    </recommendedName>
</protein>
<evidence type="ECO:0000256" key="1">
    <source>
        <dbReference type="ARBA" id="ARBA00038283"/>
    </source>
</evidence>
<dbReference type="GO" id="GO:0003887">
    <property type="term" value="F:DNA-directed DNA polymerase activity"/>
    <property type="evidence" value="ECO:0007669"/>
    <property type="project" value="InterPro"/>
</dbReference>
<dbReference type="SUPFAM" id="SSF46785">
    <property type="entry name" value="Winged helix' DNA-binding domain"/>
    <property type="match status" value="1"/>
</dbReference>
<dbReference type="Pfam" id="PF21205">
    <property type="entry name" value="Rep3_C"/>
    <property type="match status" value="1"/>
</dbReference>
<dbReference type="OrthoDB" id="5362765at2"/>
<sequence length="248" mass="29637">MEFCYDDFTKGYVLNLIRDRRTSAKLKYGNEINTFTFTNFTAQDFNLFFTICWHIKEKKSKKITISFDELKEFMPTKIKNNKRFFKAVSAFVCKLLNGYIKEFKKWKGFILSYKVLEKEKALSIVVSDMAYNILFHTYYLTEFDLNEFCSIKNKYTKTLFRLLKQYENMNKNPASGLKNIVMEKQEFLEFMNCPEKYKDKMIFTDRKILIPAIDELNKTSQSFENVSYQKIKEGGVIKKFEISFQTIR</sequence>
<comment type="caution">
    <text evidence="3">The sequence shown here is derived from an EMBL/GenBank/DDBJ whole genome shotgun (WGS) entry which is preliminary data.</text>
</comment>
<evidence type="ECO:0000313" key="4">
    <source>
        <dbReference type="Proteomes" id="UP000256650"/>
    </source>
</evidence>
<comment type="similarity">
    <text evidence="1">Belongs to the initiator RepB protein family.</text>
</comment>
<dbReference type="Proteomes" id="UP000256650">
    <property type="component" value="Unassembled WGS sequence"/>
</dbReference>
<dbReference type="Gene3D" id="1.10.10.10">
    <property type="entry name" value="Winged helix-like DNA-binding domain superfamily/Winged helix DNA-binding domain"/>
    <property type="match status" value="1"/>
</dbReference>
<keyword evidence="4" id="KW-1185">Reference proteome</keyword>
<dbReference type="InterPro" id="IPR036388">
    <property type="entry name" value="WH-like_DNA-bd_sf"/>
</dbReference>
<dbReference type="InterPro" id="IPR000525">
    <property type="entry name" value="Initiator_Rep_WH1"/>
</dbReference>
<organism evidence="3 4">
    <name type="scientific">Helicobacter ganmani</name>
    <dbReference type="NCBI Taxonomy" id="60246"/>
    <lineage>
        <taxon>Bacteria</taxon>
        <taxon>Pseudomonadati</taxon>
        <taxon>Campylobacterota</taxon>
        <taxon>Epsilonproteobacteria</taxon>
        <taxon>Campylobacterales</taxon>
        <taxon>Helicobacteraceae</taxon>
        <taxon>Helicobacter</taxon>
    </lineage>
</organism>
<reference evidence="3 4" key="1">
    <citation type="submission" date="2018-04" db="EMBL/GenBank/DDBJ databases">
        <title>Novel Campyloabacter and Helicobacter Species and Strains.</title>
        <authorList>
            <person name="Mannion A.J."/>
            <person name="Shen Z."/>
            <person name="Fox J.G."/>
        </authorList>
    </citation>
    <scope>NUCLEOTIDE SEQUENCE [LARGE SCALE GENOMIC DNA]</scope>
    <source>
        <strain evidence="3 4">MIT 99-5101</strain>
    </source>
</reference>
<dbReference type="EMBL" id="NXLS01000011">
    <property type="protein sequence ID" value="RDU61763.1"/>
    <property type="molecule type" value="Genomic_DNA"/>
</dbReference>
<dbReference type="GO" id="GO:0006270">
    <property type="term" value="P:DNA replication initiation"/>
    <property type="evidence" value="ECO:0007669"/>
    <property type="project" value="InterPro"/>
</dbReference>
<gene>
    <name evidence="3" type="ORF">CQA43_08540</name>
</gene>
<dbReference type="Pfam" id="PF01051">
    <property type="entry name" value="Rep3_N"/>
    <property type="match status" value="1"/>
</dbReference>
<name>A0A3D8I9C1_9HELI</name>